<reference evidence="1 2" key="1">
    <citation type="submission" date="2020-06" db="EMBL/GenBank/DDBJ databases">
        <authorList>
            <person name="Li R."/>
            <person name="Bekaert M."/>
        </authorList>
    </citation>
    <scope>NUCLEOTIDE SEQUENCE [LARGE SCALE GENOMIC DNA]</scope>
    <source>
        <strain evidence="2">wild</strain>
    </source>
</reference>
<name>A0A6J7ZRH7_MYTCO</name>
<organism evidence="1 2">
    <name type="scientific">Mytilus coruscus</name>
    <name type="common">Sea mussel</name>
    <dbReference type="NCBI Taxonomy" id="42192"/>
    <lineage>
        <taxon>Eukaryota</taxon>
        <taxon>Metazoa</taxon>
        <taxon>Spiralia</taxon>
        <taxon>Lophotrochozoa</taxon>
        <taxon>Mollusca</taxon>
        <taxon>Bivalvia</taxon>
        <taxon>Autobranchia</taxon>
        <taxon>Pteriomorphia</taxon>
        <taxon>Mytilida</taxon>
        <taxon>Mytiloidea</taxon>
        <taxon>Mytilidae</taxon>
        <taxon>Mytilinae</taxon>
        <taxon>Mytilus</taxon>
    </lineage>
</organism>
<sequence>MIGTATGYDLKYPAQAEWGLRANNSCYSEDKYVCLFHLLENKYEENCLGSDQSSIGSRLVFQPLFNLAECNTDKYQPIVFTTYGNSDCIFLKSKCEEEGVVVYSNDSSGTDITCRRDYTEGYAFVSKPKNGCFCIPSEKDCTCFKVECTKLSPDYLCISDEKIITNVNCEEIHPQIRLLRNHEIDDRHKNKYHQMRPRLIVSSNEFNIE</sequence>
<proteinExistence type="predicted"/>
<gene>
    <name evidence="1" type="ORF">MCOR_247</name>
</gene>
<dbReference type="AlphaFoldDB" id="A0A6J7ZRH7"/>
<dbReference type="OrthoDB" id="6090904at2759"/>
<evidence type="ECO:0000313" key="2">
    <source>
        <dbReference type="Proteomes" id="UP000507470"/>
    </source>
</evidence>
<keyword evidence="2" id="KW-1185">Reference proteome</keyword>
<dbReference type="Proteomes" id="UP000507470">
    <property type="component" value="Unassembled WGS sequence"/>
</dbReference>
<evidence type="ECO:0000313" key="1">
    <source>
        <dbReference type="EMBL" id="CAC5355628.1"/>
    </source>
</evidence>
<accession>A0A6J7ZRH7</accession>
<protein>
    <submittedName>
        <fullName evidence="1">Uncharacterized protein</fullName>
    </submittedName>
</protein>
<dbReference type="EMBL" id="CACVKT020000070">
    <property type="protein sequence ID" value="CAC5355628.1"/>
    <property type="molecule type" value="Genomic_DNA"/>
</dbReference>